<reference evidence="2 3" key="1">
    <citation type="journal article" date="2018" name="Sci. Rep.">
        <title>Raphidocelis subcapitata (=Pseudokirchneriella subcapitata) provides an insight into genome evolution and environmental adaptations in the Sphaeropleales.</title>
        <authorList>
            <person name="Suzuki S."/>
            <person name="Yamaguchi H."/>
            <person name="Nakajima N."/>
            <person name="Kawachi M."/>
        </authorList>
    </citation>
    <scope>NUCLEOTIDE SEQUENCE [LARGE SCALE GENOMIC DNA]</scope>
    <source>
        <strain evidence="2 3">NIES-35</strain>
    </source>
</reference>
<dbReference type="STRING" id="307507.A0A2V0NZ03"/>
<dbReference type="Proteomes" id="UP000247498">
    <property type="component" value="Unassembled WGS sequence"/>
</dbReference>
<evidence type="ECO:0000256" key="1">
    <source>
        <dbReference type="SAM" id="Phobius"/>
    </source>
</evidence>
<dbReference type="PANTHER" id="PTHR37768">
    <property type="entry name" value="OS06G0694800 PROTEIN"/>
    <property type="match status" value="1"/>
</dbReference>
<accession>A0A2V0NZ03</accession>
<gene>
    <name evidence="2" type="ORF">Rsub_05483</name>
</gene>
<evidence type="ECO:0000313" key="2">
    <source>
        <dbReference type="EMBL" id="GBF92864.1"/>
    </source>
</evidence>
<dbReference type="PANTHER" id="PTHR37768:SF2">
    <property type="entry name" value="OS06G0694800 PROTEIN"/>
    <property type="match status" value="1"/>
</dbReference>
<feature type="transmembrane region" description="Helical" evidence="1">
    <location>
        <begin position="136"/>
        <end position="157"/>
    </location>
</feature>
<proteinExistence type="predicted"/>
<keyword evidence="3" id="KW-1185">Reference proteome</keyword>
<keyword evidence="1" id="KW-1133">Transmembrane helix</keyword>
<organism evidence="2 3">
    <name type="scientific">Raphidocelis subcapitata</name>
    <dbReference type="NCBI Taxonomy" id="307507"/>
    <lineage>
        <taxon>Eukaryota</taxon>
        <taxon>Viridiplantae</taxon>
        <taxon>Chlorophyta</taxon>
        <taxon>core chlorophytes</taxon>
        <taxon>Chlorophyceae</taxon>
        <taxon>CS clade</taxon>
        <taxon>Sphaeropleales</taxon>
        <taxon>Selenastraceae</taxon>
        <taxon>Raphidocelis</taxon>
    </lineage>
</organism>
<protein>
    <submittedName>
        <fullName evidence="2">Uncharacterized protein</fullName>
    </submittedName>
</protein>
<dbReference type="OrthoDB" id="10645854at2759"/>
<name>A0A2V0NZ03_9CHLO</name>
<dbReference type="InParanoid" id="A0A2V0NZ03"/>
<evidence type="ECO:0000313" key="3">
    <source>
        <dbReference type="Proteomes" id="UP000247498"/>
    </source>
</evidence>
<dbReference type="AlphaFoldDB" id="A0A2V0NZ03"/>
<dbReference type="EMBL" id="BDRX01000035">
    <property type="protein sequence ID" value="GBF92864.1"/>
    <property type="molecule type" value="Genomic_DNA"/>
</dbReference>
<keyword evidence="1" id="KW-0812">Transmembrane</keyword>
<comment type="caution">
    <text evidence="2">The sequence shown here is derived from an EMBL/GenBank/DDBJ whole genome shotgun (WGS) entry which is preliminary data.</text>
</comment>
<keyword evidence="1" id="KW-0472">Membrane</keyword>
<sequence length="178" mass="18626">MLALQKQQIRARAPAAGPRRLRVARVVAQQQAEEPKIVDRVKQVALAGAVASALLLGSGVVAPDEAFAARSGGRVSSSGFSSRRAAAPRAAPRTRATVNNYSTTVVAPPLVGGYGFGMPFFGGYGFGPSLFMPMPFMGGILQFMIVLFMINVVFSVVKGAVNAANKPGGKSDDDWDSL</sequence>